<protein>
    <submittedName>
        <fullName evidence="2">Uncharacterized protein</fullName>
    </submittedName>
</protein>
<feature type="compositionally biased region" description="Polar residues" evidence="1">
    <location>
        <begin position="1"/>
        <end position="13"/>
    </location>
</feature>
<dbReference type="AlphaFoldDB" id="A0A067P354"/>
<evidence type="ECO:0000313" key="2">
    <source>
        <dbReference type="EMBL" id="KDQ49353.1"/>
    </source>
</evidence>
<proteinExistence type="predicted"/>
<gene>
    <name evidence="2" type="ORF">JAAARDRAFT_200938</name>
</gene>
<keyword evidence="3" id="KW-1185">Reference proteome</keyword>
<evidence type="ECO:0000256" key="1">
    <source>
        <dbReference type="SAM" id="MobiDB-lite"/>
    </source>
</evidence>
<accession>A0A067P354</accession>
<feature type="compositionally biased region" description="Polar residues" evidence="1">
    <location>
        <begin position="45"/>
        <end position="60"/>
    </location>
</feature>
<feature type="compositionally biased region" description="Polar residues" evidence="1">
    <location>
        <begin position="71"/>
        <end position="84"/>
    </location>
</feature>
<dbReference type="InParanoid" id="A0A067P354"/>
<feature type="region of interest" description="Disordered" evidence="1">
    <location>
        <begin position="1"/>
        <end position="110"/>
    </location>
</feature>
<sequence length="110" mass="11764">MARSQGNPSRNPTHPNPPSQPNDPQKRPGISTFIGASGSEVGYHQSLSTNASTRKTTQIEIDQPPKKRQRVQTSLASFDSTPSGSLGDAPPAPPPKCYQLGGIRSYQPLL</sequence>
<organism evidence="2 3">
    <name type="scientific">Jaapia argillacea MUCL 33604</name>
    <dbReference type="NCBI Taxonomy" id="933084"/>
    <lineage>
        <taxon>Eukaryota</taxon>
        <taxon>Fungi</taxon>
        <taxon>Dikarya</taxon>
        <taxon>Basidiomycota</taxon>
        <taxon>Agaricomycotina</taxon>
        <taxon>Agaricomycetes</taxon>
        <taxon>Agaricomycetidae</taxon>
        <taxon>Jaapiales</taxon>
        <taxon>Jaapiaceae</taxon>
        <taxon>Jaapia</taxon>
    </lineage>
</organism>
<dbReference type="Proteomes" id="UP000027265">
    <property type="component" value="Unassembled WGS sequence"/>
</dbReference>
<name>A0A067P354_9AGAM</name>
<dbReference type="HOGENOM" id="CLU_2171448_0_0_1"/>
<evidence type="ECO:0000313" key="3">
    <source>
        <dbReference type="Proteomes" id="UP000027265"/>
    </source>
</evidence>
<reference evidence="3" key="1">
    <citation type="journal article" date="2014" name="Proc. Natl. Acad. Sci. U.S.A.">
        <title>Extensive sampling of basidiomycete genomes demonstrates inadequacy of the white-rot/brown-rot paradigm for wood decay fungi.</title>
        <authorList>
            <person name="Riley R."/>
            <person name="Salamov A.A."/>
            <person name="Brown D.W."/>
            <person name="Nagy L.G."/>
            <person name="Floudas D."/>
            <person name="Held B.W."/>
            <person name="Levasseur A."/>
            <person name="Lombard V."/>
            <person name="Morin E."/>
            <person name="Otillar R."/>
            <person name="Lindquist E.A."/>
            <person name="Sun H."/>
            <person name="LaButti K.M."/>
            <person name="Schmutz J."/>
            <person name="Jabbour D."/>
            <person name="Luo H."/>
            <person name="Baker S.E."/>
            <person name="Pisabarro A.G."/>
            <person name="Walton J.D."/>
            <person name="Blanchette R.A."/>
            <person name="Henrissat B."/>
            <person name="Martin F."/>
            <person name="Cullen D."/>
            <person name="Hibbett D.S."/>
            <person name="Grigoriev I.V."/>
        </authorList>
    </citation>
    <scope>NUCLEOTIDE SEQUENCE [LARGE SCALE GENOMIC DNA]</scope>
    <source>
        <strain evidence="3">MUCL 33604</strain>
    </source>
</reference>
<dbReference type="EMBL" id="KL197788">
    <property type="protein sequence ID" value="KDQ49353.1"/>
    <property type="molecule type" value="Genomic_DNA"/>
</dbReference>